<dbReference type="AlphaFoldDB" id="A0A6A6ZEA1"/>
<sequence>MASAEAIPVAPPNEYYEIRAIPGKGYGCFAVKPIERGTRILADDPLIIVPIAYYMNCDIQQAFDKLSAHEQKLYFSLHSGHGQDPKLWPSRISDQVPEHEKARIIEQHTARTGKDASLISIFQTNCMEKDKGAAVFPHAARFNHCCNPNACFTWNSAIQKETIHAMTDIQPDEQITLSYCDMTHERKLRSWELRHYGFVCDCRACTGDEEDETTFANQSAERRFRLEELERETKNLRGKYLLQGAQDPNFAKKLLEMAALHQQEGDWTARLANVFLDIALVCEVHGDVEMAVVAGAKAVQVKRDCQGADFPDYSKYVDVLRRLKTKLSQKKA</sequence>
<dbReference type="Pfam" id="PF00856">
    <property type="entry name" value="SET"/>
    <property type="match status" value="1"/>
</dbReference>
<dbReference type="PROSITE" id="PS50280">
    <property type="entry name" value="SET"/>
    <property type="match status" value="1"/>
</dbReference>
<evidence type="ECO:0000313" key="2">
    <source>
        <dbReference type="EMBL" id="KAF2818634.1"/>
    </source>
</evidence>
<dbReference type="PANTHER" id="PTHR47332:SF2">
    <property type="entry name" value="SET-6"/>
    <property type="match status" value="1"/>
</dbReference>
<proteinExistence type="predicted"/>
<evidence type="ECO:0000313" key="3">
    <source>
        <dbReference type="Proteomes" id="UP000799424"/>
    </source>
</evidence>
<dbReference type="SUPFAM" id="SSF82199">
    <property type="entry name" value="SET domain"/>
    <property type="match status" value="1"/>
</dbReference>
<name>A0A6A6ZEA1_9PLEO</name>
<dbReference type="EMBL" id="MU006250">
    <property type="protein sequence ID" value="KAF2818634.1"/>
    <property type="molecule type" value="Genomic_DNA"/>
</dbReference>
<dbReference type="Gene3D" id="1.25.40.10">
    <property type="entry name" value="Tetratricopeptide repeat domain"/>
    <property type="match status" value="1"/>
</dbReference>
<dbReference type="InterPro" id="IPR001214">
    <property type="entry name" value="SET_dom"/>
</dbReference>
<keyword evidence="3" id="KW-1185">Reference proteome</keyword>
<accession>A0A6A6ZEA1</accession>
<dbReference type="Gene3D" id="2.170.270.10">
    <property type="entry name" value="SET domain"/>
    <property type="match status" value="1"/>
</dbReference>
<dbReference type="InterPro" id="IPR053185">
    <property type="entry name" value="SET_domain_protein"/>
</dbReference>
<dbReference type="InterPro" id="IPR046341">
    <property type="entry name" value="SET_dom_sf"/>
</dbReference>
<dbReference type="PANTHER" id="PTHR47332">
    <property type="entry name" value="SET DOMAIN-CONTAINING PROTEIN 5"/>
    <property type="match status" value="1"/>
</dbReference>
<feature type="domain" description="SET" evidence="1">
    <location>
        <begin position="11"/>
        <end position="180"/>
    </location>
</feature>
<protein>
    <submittedName>
        <fullName evidence="2">SET domain-containing protein</fullName>
    </submittedName>
</protein>
<gene>
    <name evidence="2" type="ORF">CC86DRAFT_460959</name>
</gene>
<reference evidence="2" key="1">
    <citation type="journal article" date="2020" name="Stud. Mycol.">
        <title>101 Dothideomycetes genomes: a test case for predicting lifestyles and emergence of pathogens.</title>
        <authorList>
            <person name="Haridas S."/>
            <person name="Albert R."/>
            <person name="Binder M."/>
            <person name="Bloem J."/>
            <person name="Labutti K."/>
            <person name="Salamov A."/>
            <person name="Andreopoulos B."/>
            <person name="Baker S."/>
            <person name="Barry K."/>
            <person name="Bills G."/>
            <person name="Bluhm B."/>
            <person name="Cannon C."/>
            <person name="Castanera R."/>
            <person name="Culley D."/>
            <person name="Daum C."/>
            <person name="Ezra D."/>
            <person name="Gonzalez J."/>
            <person name="Henrissat B."/>
            <person name="Kuo A."/>
            <person name="Liang C."/>
            <person name="Lipzen A."/>
            <person name="Lutzoni F."/>
            <person name="Magnuson J."/>
            <person name="Mondo S."/>
            <person name="Nolan M."/>
            <person name="Ohm R."/>
            <person name="Pangilinan J."/>
            <person name="Park H.-J."/>
            <person name="Ramirez L."/>
            <person name="Alfaro M."/>
            <person name="Sun H."/>
            <person name="Tritt A."/>
            <person name="Yoshinaga Y."/>
            <person name="Zwiers L.-H."/>
            <person name="Turgeon B."/>
            <person name="Goodwin S."/>
            <person name="Spatafora J."/>
            <person name="Crous P."/>
            <person name="Grigoriev I."/>
        </authorList>
    </citation>
    <scope>NUCLEOTIDE SEQUENCE</scope>
    <source>
        <strain evidence="2">CBS 113818</strain>
    </source>
</reference>
<dbReference type="OrthoDB" id="265717at2759"/>
<dbReference type="Proteomes" id="UP000799424">
    <property type="component" value="Unassembled WGS sequence"/>
</dbReference>
<dbReference type="InterPro" id="IPR011990">
    <property type="entry name" value="TPR-like_helical_dom_sf"/>
</dbReference>
<dbReference type="CDD" id="cd20071">
    <property type="entry name" value="SET_SMYD"/>
    <property type="match status" value="1"/>
</dbReference>
<dbReference type="SMART" id="SM00317">
    <property type="entry name" value="SET"/>
    <property type="match status" value="1"/>
</dbReference>
<evidence type="ECO:0000259" key="1">
    <source>
        <dbReference type="PROSITE" id="PS50280"/>
    </source>
</evidence>
<organism evidence="2 3">
    <name type="scientific">Ophiobolus disseminans</name>
    <dbReference type="NCBI Taxonomy" id="1469910"/>
    <lineage>
        <taxon>Eukaryota</taxon>
        <taxon>Fungi</taxon>
        <taxon>Dikarya</taxon>
        <taxon>Ascomycota</taxon>
        <taxon>Pezizomycotina</taxon>
        <taxon>Dothideomycetes</taxon>
        <taxon>Pleosporomycetidae</taxon>
        <taxon>Pleosporales</taxon>
        <taxon>Pleosporineae</taxon>
        <taxon>Phaeosphaeriaceae</taxon>
        <taxon>Ophiobolus</taxon>
    </lineage>
</organism>